<dbReference type="KEGG" id="bte:BTH_II1605"/>
<organism evidence="4 5">
    <name type="scientific">Burkholderia thailandensis (strain ATCC 700388 / DSM 13276 / CCUG 48851 / CIP 106301 / E264)</name>
    <dbReference type="NCBI Taxonomy" id="271848"/>
    <lineage>
        <taxon>Bacteria</taxon>
        <taxon>Pseudomonadati</taxon>
        <taxon>Pseudomonadota</taxon>
        <taxon>Betaproteobacteria</taxon>
        <taxon>Burkholderiales</taxon>
        <taxon>Burkholderiaceae</taxon>
        <taxon>Burkholderia</taxon>
        <taxon>pseudomallei group</taxon>
    </lineage>
</organism>
<evidence type="ECO:0000313" key="5">
    <source>
        <dbReference type="Proteomes" id="UP000001930"/>
    </source>
</evidence>
<dbReference type="Proteomes" id="UP000001930">
    <property type="component" value="Chromosome II"/>
</dbReference>
<dbReference type="EMBL" id="CP000085">
    <property type="protein sequence ID" value="ABC35749.1"/>
    <property type="molecule type" value="Genomic_DNA"/>
</dbReference>
<dbReference type="InterPro" id="IPR052350">
    <property type="entry name" value="Metallo-dep_Lactonases"/>
</dbReference>
<keyword evidence="5" id="KW-1185">Reference proteome</keyword>
<feature type="domain" description="Amidohydrolase-related" evidence="3">
    <location>
        <begin position="74"/>
        <end position="347"/>
    </location>
</feature>
<dbReference type="Gene3D" id="3.20.20.140">
    <property type="entry name" value="Metal-dependent hydrolases"/>
    <property type="match status" value="1"/>
</dbReference>
<protein>
    <submittedName>
        <fullName evidence="4">Hydrolase</fullName>
    </submittedName>
</protein>
<accession>Q2T4U9</accession>
<dbReference type="AlphaFoldDB" id="Q2T4U9"/>
<evidence type="ECO:0000256" key="2">
    <source>
        <dbReference type="ARBA" id="ARBA00038310"/>
    </source>
</evidence>
<dbReference type="PANTHER" id="PTHR43569">
    <property type="entry name" value="AMIDOHYDROLASE"/>
    <property type="match status" value="1"/>
</dbReference>
<dbReference type="InterPro" id="IPR006680">
    <property type="entry name" value="Amidohydro-rel"/>
</dbReference>
<dbReference type="Pfam" id="PF04909">
    <property type="entry name" value="Amidohydro_2"/>
    <property type="match status" value="1"/>
</dbReference>
<dbReference type="PANTHER" id="PTHR43569:SF2">
    <property type="entry name" value="AMIDOHYDROLASE-RELATED DOMAIN-CONTAINING PROTEIN"/>
    <property type="match status" value="1"/>
</dbReference>
<dbReference type="GO" id="GO:0016787">
    <property type="term" value="F:hydrolase activity"/>
    <property type="evidence" value="ECO:0007669"/>
    <property type="project" value="UniProtKB-KW"/>
</dbReference>
<gene>
    <name evidence="4" type="ordered locus">BTH_II1605</name>
</gene>
<proteinExistence type="inferred from homology"/>
<sequence>MGDACVPRRRGLAIARPSRCARHVRHRRHALRAARARGRASAIRCRGDRRRDRCGVGRGGDAVGRVERHVTDIIDAHQHYWNPARGDYGWLTPALAPLYRPFGPADLAPLRAAAGVARTIAVQAAPTVDETRYLLDLARRDPSIAGVVGWVPLDAPDARDTLAALARDPALKGVRPMLQDLPDAAWIASAALAPAIDALVELDLAFDALVTPRHLAPLATFARRFPRLRIVVDHGAKPPIRAGRAAWQPWADGIAALAALPNVHCKLSGLVTEAAHGWRPETIAPYVGHLFDAFGAARMIWGSDWPVLNLNGDYAGWHACARALTAARFGESACDAVFGANAAAFYRP</sequence>
<reference evidence="4 5" key="1">
    <citation type="journal article" date="2005" name="BMC Genomics">
        <title>Bacterial genome adaptation to niches: divergence of the potential virulence genes in three Burkholderia species of different survival strategies.</title>
        <authorList>
            <person name="Kim H.S."/>
            <person name="Schell M.A."/>
            <person name="Yu Y."/>
            <person name="Ulrich R.L."/>
            <person name="Sarria S.H."/>
            <person name="Nierman W.C."/>
            <person name="DeShazer D."/>
        </authorList>
    </citation>
    <scope>NUCLEOTIDE SEQUENCE [LARGE SCALE GENOMIC DNA]</scope>
    <source>
        <strain evidence="5">ATCC 700388 / DSM 13276 / CCUG 48851 / CIP 106301 / E264</strain>
    </source>
</reference>
<evidence type="ECO:0000259" key="3">
    <source>
        <dbReference type="Pfam" id="PF04909"/>
    </source>
</evidence>
<keyword evidence="4" id="KW-0378">Hydrolase</keyword>
<evidence type="ECO:0000256" key="1">
    <source>
        <dbReference type="ARBA" id="ARBA00022490"/>
    </source>
</evidence>
<evidence type="ECO:0000313" key="4">
    <source>
        <dbReference type="EMBL" id="ABC35749.1"/>
    </source>
</evidence>
<keyword evidence="1" id="KW-0963">Cytoplasm</keyword>
<dbReference type="SUPFAM" id="SSF51556">
    <property type="entry name" value="Metallo-dependent hydrolases"/>
    <property type="match status" value="1"/>
</dbReference>
<dbReference type="HOGENOM" id="CLU_044590_3_0_4"/>
<name>Q2T4U9_BURTA</name>
<dbReference type="InterPro" id="IPR032466">
    <property type="entry name" value="Metal_Hydrolase"/>
</dbReference>
<comment type="similarity">
    <text evidence="2">Belongs to the metallo-dependent hydrolases superfamily.</text>
</comment>